<accession>A0A158QKL9</accession>
<name>A0A158QKL9_HAEPC</name>
<protein>
    <submittedName>
        <fullName evidence="1">Sfi1 domain-containing protein</fullName>
    </submittedName>
</protein>
<evidence type="ECO:0000313" key="1">
    <source>
        <dbReference type="WBParaSite" id="HPLM_0000484301-mRNA-1"/>
    </source>
</evidence>
<organism evidence="1">
    <name type="scientific">Haemonchus placei</name>
    <name type="common">Barber's pole worm</name>
    <dbReference type="NCBI Taxonomy" id="6290"/>
    <lineage>
        <taxon>Eukaryota</taxon>
        <taxon>Metazoa</taxon>
        <taxon>Ecdysozoa</taxon>
        <taxon>Nematoda</taxon>
        <taxon>Chromadorea</taxon>
        <taxon>Rhabditida</taxon>
        <taxon>Rhabditina</taxon>
        <taxon>Rhabditomorpha</taxon>
        <taxon>Strongyloidea</taxon>
        <taxon>Trichostrongylidae</taxon>
        <taxon>Haemonchus</taxon>
    </lineage>
</organism>
<reference evidence="1" key="1">
    <citation type="submission" date="2016-04" db="UniProtKB">
        <authorList>
            <consortium name="WormBaseParasite"/>
        </authorList>
    </citation>
    <scope>IDENTIFICATION</scope>
</reference>
<sequence>LRRGWLRLMRPLLRWCELLRWWSKLLLRSELLRWWSTETLVLLRWYEACWRHLRRCSMLLRRNELLWWLRRGVLMRETRWRETCGWHVSLRERRD</sequence>
<dbReference type="WBParaSite" id="HPLM_0000484301-mRNA-1">
    <property type="protein sequence ID" value="HPLM_0000484301-mRNA-1"/>
    <property type="gene ID" value="HPLM_0000484301"/>
</dbReference>
<dbReference type="AlphaFoldDB" id="A0A158QKL9"/>
<proteinExistence type="predicted"/>